<dbReference type="AlphaFoldDB" id="A0A5M8FF23"/>
<comment type="caution">
    <text evidence="1">The sequence shown here is derived from an EMBL/GenBank/DDBJ whole genome shotgun (WGS) entry which is preliminary data.</text>
</comment>
<dbReference type="EMBL" id="VWXX01000032">
    <property type="protein sequence ID" value="KAA6183493.1"/>
    <property type="molecule type" value="Genomic_DNA"/>
</dbReference>
<proteinExistence type="predicted"/>
<name>A0A5M8FF23_9GAMM</name>
<dbReference type="SUPFAM" id="SSF143100">
    <property type="entry name" value="TTHA1013/TTHA0281-like"/>
    <property type="match status" value="1"/>
</dbReference>
<evidence type="ECO:0008006" key="3">
    <source>
        <dbReference type="Google" id="ProtNLM"/>
    </source>
</evidence>
<sequence length="79" mass="8879">MKDSDRYAKLVEWSEEDQCYVGSCPGLMLGGCHGEEEVSVFRELCEIVDETIELYRRDGKALPKPTAGQDLANRLQEVA</sequence>
<reference evidence="1 2" key="1">
    <citation type="submission" date="2019-09" db="EMBL/GenBank/DDBJ databases">
        <title>Whole-genome sequence of the purple sulfur bacterium Thiohalocapsa marina DSM 19078.</title>
        <authorList>
            <person name="Kyndt J.A."/>
            <person name="Meyer T.E."/>
        </authorList>
    </citation>
    <scope>NUCLEOTIDE SEQUENCE [LARGE SCALE GENOMIC DNA]</scope>
    <source>
        <strain evidence="1 2">DSM 19078</strain>
    </source>
</reference>
<protein>
    <recommendedName>
        <fullName evidence="3">Pilus assembly protein HicB</fullName>
    </recommendedName>
</protein>
<dbReference type="OrthoDB" id="9797194at2"/>
<gene>
    <name evidence="1" type="ORF">F2Q65_15645</name>
</gene>
<organism evidence="1 2">
    <name type="scientific">Thiohalocapsa marina</name>
    <dbReference type="NCBI Taxonomy" id="424902"/>
    <lineage>
        <taxon>Bacteria</taxon>
        <taxon>Pseudomonadati</taxon>
        <taxon>Pseudomonadota</taxon>
        <taxon>Gammaproteobacteria</taxon>
        <taxon>Chromatiales</taxon>
        <taxon>Chromatiaceae</taxon>
        <taxon>Thiohalocapsa</taxon>
    </lineage>
</organism>
<dbReference type="RefSeq" id="WP_150094346.1">
    <property type="nucleotide sequence ID" value="NZ_VWXX01000032.1"/>
</dbReference>
<evidence type="ECO:0000313" key="1">
    <source>
        <dbReference type="EMBL" id="KAA6183493.1"/>
    </source>
</evidence>
<evidence type="ECO:0000313" key="2">
    <source>
        <dbReference type="Proteomes" id="UP000322981"/>
    </source>
</evidence>
<dbReference type="Proteomes" id="UP000322981">
    <property type="component" value="Unassembled WGS sequence"/>
</dbReference>
<keyword evidence="2" id="KW-1185">Reference proteome</keyword>
<dbReference type="InterPro" id="IPR035069">
    <property type="entry name" value="TTHA1013/TTHA0281-like"/>
</dbReference>
<accession>A0A5M8FF23</accession>
<dbReference type="PROSITE" id="PS51257">
    <property type="entry name" value="PROKAR_LIPOPROTEIN"/>
    <property type="match status" value="1"/>
</dbReference>